<feature type="transmembrane region" description="Helical" evidence="1">
    <location>
        <begin position="24"/>
        <end position="42"/>
    </location>
</feature>
<accession>A0A371B9Y1</accession>
<dbReference type="AlphaFoldDB" id="A0A371B9Y1"/>
<gene>
    <name evidence="2" type="ORF">DXH78_07460</name>
</gene>
<protein>
    <submittedName>
        <fullName evidence="2">Uncharacterized protein</fullName>
    </submittedName>
</protein>
<dbReference type="EMBL" id="QRGO01000001">
    <property type="protein sequence ID" value="RDV04425.1"/>
    <property type="molecule type" value="Genomic_DNA"/>
</dbReference>
<sequence>MEATMSRYEELQDRFDAPDRGADVFWTLVIIGFALLLGALAVTSNGKTDCLNVANDQARLACFDAAASPQPAKGAVIQYK</sequence>
<keyword evidence="1" id="KW-0812">Transmembrane</keyword>
<organism evidence="2 3">
    <name type="scientific">Undibacter mobilis</name>
    <dbReference type="NCBI Taxonomy" id="2292256"/>
    <lineage>
        <taxon>Bacteria</taxon>
        <taxon>Pseudomonadati</taxon>
        <taxon>Pseudomonadota</taxon>
        <taxon>Alphaproteobacteria</taxon>
        <taxon>Hyphomicrobiales</taxon>
        <taxon>Nitrobacteraceae</taxon>
        <taxon>Undibacter</taxon>
    </lineage>
</organism>
<evidence type="ECO:0000256" key="1">
    <source>
        <dbReference type="SAM" id="Phobius"/>
    </source>
</evidence>
<comment type="caution">
    <text evidence="2">The sequence shown here is derived from an EMBL/GenBank/DDBJ whole genome shotgun (WGS) entry which is preliminary data.</text>
</comment>
<name>A0A371B9Y1_9BRAD</name>
<evidence type="ECO:0000313" key="2">
    <source>
        <dbReference type="EMBL" id="RDV04425.1"/>
    </source>
</evidence>
<dbReference type="Proteomes" id="UP000263993">
    <property type="component" value="Unassembled WGS sequence"/>
</dbReference>
<reference evidence="3" key="1">
    <citation type="submission" date="2018-08" db="EMBL/GenBank/DDBJ databases">
        <authorList>
            <person name="Kim S.-J."/>
            <person name="Jung G.-Y."/>
        </authorList>
    </citation>
    <scope>NUCLEOTIDE SEQUENCE [LARGE SCALE GENOMIC DNA]</scope>
    <source>
        <strain evidence="3">GY_H</strain>
    </source>
</reference>
<proteinExistence type="predicted"/>
<keyword evidence="3" id="KW-1185">Reference proteome</keyword>
<keyword evidence="1" id="KW-1133">Transmembrane helix</keyword>
<keyword evidence="1" id="KW-0472">Membrane</keyword>
<evidence type="ECO:0000313" key="3">
    <source>
        <dbReference type="Proteomes" id="UP000263993"/>
    </source>
</evidence>